<evidence type="ECO:0000313" key="1">
    <source>
        <dbReference type="EMBL" id="KAJ8897019.1"/>
    </source>
</evidence>
<evidence type="ECO:0000313" key="2">
    <source>
        <dbReference type="Proteomes" id="UP001159363"/>
    </source>
</evidence>
<dbReference type="Proteomes" id="UP001159363">
    <property type="component" value="Chromosome 1"/>
</dbReference>
<keyword evidence="2" id="KW-1185">Reference proteome</keyword>
<reference evidence="1 2" key="1">
    <citation type="submission" date="2023-02" db="EMBL/GenBank/DDBJ databases">
        <title>LHISI_Scaffold_Assembly.</title>
        <authorList>
            <person name="Stuart O.P."/>
            <person name="Cleave R."/>
            <person name="Magrath M.J.L."/>
            <person name="Mikheyev A.S."/>
        </authorList>
    </citation>
    <scope>NUCLEOTIDE SEQUENCE [LARGE SCALE GENOMIC DNA]</scope>
    <source>
        <strain evidence="1">Daus_M_001</strain>
        <tissue evidence="1">Leg muscle</tissue>
    </source>
</reference>
<evidence type="ECO:0008006" key="3">
    <source>
        <dbReference type="Google" id="ProtNLM"/>
    </source>
</evidence>
<gene>
    <name evidence="1" type="ORF">PR048_002365</name>
</gene>
<protein>
    <recommendedName>
        <fullName evidence="3">DDE-1 domain-containing protein</fullName>
    </recommendedName>
</protein>
<organism evidence="1 2">
    <name type="scientific">Dryococelus australis</name>
    <dbReference type="NCBI Taxonomy" id="614101"/>
    <lineage>
        <taxon>Eukaryota</taxon>
        <taxon>Metazoa</taxon>
        <taxon>Ecdysozoa</taxon>
        <taxon>Arthropoda</taxon>
        <taxon>Hexapoda</taxon>
        <taxon>Insecta</taxon>
        <taxon>Pterygota</taxon>
        <taxon>Neoptera</taxon>
        <taxon>Polyneoptera</taxon>
        <taxon>Phasmatodea</taxon>
        <taxon>Verophasmatodea</taxon>
        <taxon>Anareolatae</taxon>
        <taxon>Phasmatidae</taxon>
        <taxon>Eurycanthinae</taxon>
        <taxon>Dryococelus</taxon>
    </lineage>
</organism>
<dbReference type="EMBL" id="JARBHB010000001">
    <property type="protein sequence ID" value="KAJ8897019.1"/>
    <property type="molecule type" value="Genomic_DNA"/>
</dbReference>
<proteinExistence type="predicted"/>
<name>A0ABQ9IK08_9NEOP</name>
<sequence>MVTKLFLKVFEHFITYSSPFEKNPVLLIFDNHISHFPFMPLIRSAHFTVDGLYLPLPHLTVRSTRYRSVVPVNPEKIRSEAGGMYAGRKREYSEKTFNRTAWPVVLPT</sequence>
<comment type="caution">
    <text evidence="1">The sequence shown here is derived from an EMBL/GenBank/DDBJ whole genome shotgun (WGS) entry which is preliminary data.</text>
</comment>
<accession>A0ABQ9IK08</accession>